<evidence type="ECO:0000256" key="5">
    <source>
        <dbReference type="ARBA" id="ARBA00034848"/>
    </source>
</evidence>
<dbReference type="AlphaFoldDB" id="A0A1J1I806"/>
<dbReference type="GO" id="GO:0006508">
    <property type="term" value="P:proteolysis"/>
    <property type="evidence" value="ECO:0007669"/>
    <property type="project" value="UniProtKB-KW"/>
</dbReference>
<evidence type="ECO:0000313" key="8">
    <source>
        <dbReference type="EMBL" id="CRK94537.1"/>
    </source>
</evidence>
<organism evidence="8 9">
    <name type="scientific">Clunio marinus</name>
    <dbReference type="NCBI Taxonomy" id="568069"/>
    <lineage>
        <taxon>Eukaryota</taxon>
        <taxon>Metazoa</taxon>
        <taxon>Ecdysozoa</taxon>
        <taxon>Arthropoda</taxon>
        <taxon>Hexapoda</taxon>
        <taxon>Insecta</taxon>
        <taxon>Pterygota</taxon>
        <taxon>Neoptera</taxon>
        <taxon>Endopterygota</taxon>
        <taxon>Diptera</taxon>
        <taxon>Nematocera</taxon>
        <taxon>Chironomoidea</taxon>
        <taxon>Chironomidae</taxon>
        <taxon>Clunio</taxon>
    </lineage>
</organism>
<evidence type="ECO:0000256" key="1">
    <source>
        <dbReference type="ARBA" id="ARBA00022438"/>
    </source>
</evidence>
<gene>
    <name evidence="8" type="ORF">CLUMA_CG008040</name>
</gene>
<keyword evidence="9" id="KW-1185">Reference proteome</keyword>
<dbReference type="OrthoDB" id="198816at2759"/>
<dbReference type="InterPro" id="IPR040043">
    <property type="entry name" value="ACTMAP"/>
</dbReference>
<dbReference type="Proteomes" id="UP000183832">
    <property type="component" value="Unassembled WGS sequence"/>
</dbReference>
<evidence type="ECO:0000256" key="2">
    <source>
        <dbReference type="ARBA" id="ARBA00022670"/>
    </source>
</evidence>
<name>A0A1J1I806_9DIPT</name>
<protein>
    <recommendedName>
        <fullName evidence="5">Actin maturation protease</fullName>
    </recommendedName>
    <alternativeName>
        <fullName evidence="6">Actin aminopeptidase ACTMAP</fullName>
    </alternativeName>
</protein>
<dbReference type="Pfam" id="PF21646">
    <property type="entry name" value="ACTMAP-like_C"/>
    <property type="match status" value="1"/>
</dbReference>
<evidence type="ECO:0000256" key="4">
    <source>
        <dbReference type="ARBA" id="ARBA00034725"/>
    </source>
</evidence>
<accession>A0A1J1I806</accession>
<proteinExistence type="inferred from homology"/>
<evidence type="ECO:0000256" key="3">
    <source>
        <dbReference type="ARBA" id="ARBA00022801"/>
    </source>
</evidence>
<evidence type="ECO:0000313" key="9">
    <source>
        <dbReference type="Proteomes" id="UP000183832"/>
    </source>
</evidence>
<keyword evidence="3" id="KW-0378">Hydrolase</keyword>
<dbReference type="EMBL" id="CVRI01000039">
    <property type="protein sequence ID" value="CRK94537.1"/>
    <property type="molecule type" value="Genomic_DNA"/>
</dbReference>
<dbReference type="PANTHER" id="PTHR28631">
    <property type="entry name" value="UPF0692 PROTEIN C19ORF54"/>
    <property type="match status" value="1"/>
</dbReference>
<comment type="catalytic activity">
    <reaction evidence="7">
        <text>N-terminal N(alpha)-acetyl-L-cysteinyl-L-aspartyl-[protein] + H2O = N-terminal L-aspartyl-[protein] + N-acetyl-L-cysteine</text>
        <dbReference type="Rhea" id="RHEA:74579"/>
        <dbReference type="Rhea" id="RHEA-COMP:12669"/>
        <dbReference type="Rhea" id="RHEA-COMP:18395"/>
        <dbReference type="ChEBI" id="CHEBI:15377"/>
        <dbReference type="ChEBI" id="CHEBI:64720"/>
        <dbReference type="ChEBI" id="CHEBI:78236"/>
        <dbReference type="ChEBI" id="CHEBI:193599"/>
    </reaction>
    <physiologicalReaction direction="left-to-right" evidence="7">
        <dbReference type="Rhea" id="RHEA:74580"/>
    </physiologicalReaction>
</comment>
<sequence length="267" mass="29567">MPTVPPPPPLPLSSININSKKNSIDQNNNKLQFSECLWAVGDPEVQRACFFARTCLHTSPKECTYLRVEPILQTGPTCGLCALSMVYCGTPTADDLLETAIKCKYTNNGEMFSASWLLSLLKQSVNNSSLNPGKVKSYIYDGDLDSEFIKEKLKQHCMLLVPYDADRNHSPSNQNGHKAHWCLICGYLIEDTDNFHVFARHGKTKNLGLFSLKHLSESNGNLKEFAQPSWHPNETFLLPDGGLGGSIGLRNKSIVVEGLTNDVVKVV</sequence>
<dbReference type="GO" id="GO:0004177">
    <property type="term" value="F:aminopeptidase activity"/>
    <property type="evidence" value="ECO:0007669"/>
    <property type="project" value="UniProtKB-KW"/>
</dbReference>
<dbReference type="STRING" id="568069.A0A1J1I806"/>
<keyword evidence="2" id="KW-0645">Protease</keyword>
<evidence type="ECO:0000256" key="6">
    <source>
        <dbReference type="ARBA" id="ARBA00034908"/>
    </source>
</evidence>
<dbReference type="PANTHER" id="PTHR28631:SF1">
    <property type="entry name" value="ACTIN MATURATION PROTEASE"/>
    <property type="match status" value="1"/>
</dbReference>
<evidence type="ECO:0000256" key="7">
    <source>
        <dbReference type="ARBA" id="ARBA00049041"/>
    </source>
</evidence>
<keyword evidence="1" id="KW-0031">Aminopeptidase</keyword>
<reference evidence="8 9" key="1">
    <citation type="submission" date="2015-04" db="EMBL/GenBank/DDBJ databases">
        <authorList>
            <person name="Syromyatnikov M.Y."/>
            <person name="Popov V.N."/>
        </authorList>
    </citation>
    <scope>NUCLEOTIDE SEQUENCE [LARGE SCALE GENOMIC DNA]</scope>
</reference>
<comment type="similarity">
    <text evidence="4">Belongs to the ACTMAP family.</text>
</comment>